<organism evidence="2 3">
    <name type="scientific">Clostridium botulinum D str. 1873</name>
    <dbReference type="NCBI Taxonomy" id="592027"/>
    <lineage>
        <taxon>Bacteria</taxon>
        <taxon>Bacillati</taxon>
        <taxon>Bacillota</taxon>
        <taxon>Clostridia</taxon>
        <taxon>Eubacteriales</taxon>
        <taxon>Clostridiaceae</taxon>
        <taxon>Clostridium</taxon>
    </lineage>
</organism>
<accession>A0A9P2G760</accession>
<dbReference type="Proteomes" id="UP000006160">
    <property type="component" value="Unassembled WGS sequence"/>
</dbReference>
<evidence type="ECO:0000313" key="2">
    <source>
        <dbReference type="EMBL" id="EES91159.1"/>
    </source>
</evidence>
<reference evidence="2 3" key="1">
    <citation type="submission" date="2009-10" db="EMBL/GenBank/DDBJ databases">
        <authorList>
            <person name="Shrivastava S."/>
            <person name="Brinkac L.B."/>
            <person name="Brown J.L."/>
            <person name="Bruce D.B."/>
            <person name="Detter C."/>
            <person name="Green L.D."/>
            <person name="Munk C.A."/>
            <person name="Rogers Y.C."/>
            <person name="Tapia R."/>
            <person name="Saunders E.S."/>
            <person name="Sims D.R."/>
            <person name="Smith L.A."/>
            <person name="Smith T.J."/>
            <person name="Sutton G."/>
            <person name="Brettin T."/>
        </authorList>
    </citation>
    <scope>NUCLEOTIDE SEQUENCE [LARGE SCALE GENOMIC DNA]</scope>
    <source>
        <strain evidence="3">D str. 1873</strain>
    </source>
</reference>
<dbReference type="EMBL" id="ACSJ01000007">
    <property type="protein sequence ID" value="EES91159.1"/>
    <property type="molecule type" value="Genomic_DNA"/>
</dbReference>
<comment type="caution">
    <text evidence="2">The sequence shown here is derived from an EMBL/GenBank/DDBJ whole genome shotgun (WGS) entry which is preliminary data.</text>
</comment>
<dbReference type="RefSeq" id="WP_003375720.1">
    <property type="nucleotide sequence ID" value="NZ_ACSJ01000007.1"/>
</dbReference>
<keyword evidence="1" id="KW-0175">Coiled coil</keyword>
<evidence type="ECO:0000313" key="3">
    <source>
        <dbReference type="Proteomes" id="UP000006160"/>
    </source>
</evidence>
<dbReference type="GeneID" id="66319707"/>
<name>A0A9P2G760_CLOBO</name>
<protein>
    <submittedName>
        <fullName evidence="2">Uncharacterized protein</fullName>
    </submittedName>
</protein>
<evidence type="ECO:0000256" key="1">
    <source>
        <dbReference type="SAM" id="Coils"/>
    </source>
</evidence>
<proteinExistence type="predicted"/>
<dbReference type="AlphaFoldDB" id="A0A9P2G760"/>
<gene>
    <name evidence="2" type="ORF">CLG_B0987</name>
</gene>
<feature type="coiled-coil region" evidence="1">
    <location>
        <begin position="28"/>
        <end position="55"/>
    </location>
</feature>
<sequence length="74" mass="8672">MGKDIFEAYFNANRQVELLKEQLFKHEISRDKSKVNKLKNQYEEALKIKKNIEESEQFKNCALKLIKGVLAGDK</sequence>